<dbReference type="SUPFAM" id="SSF53335">
    <property type="entry name" value="S-adenosyl-L-methionine-dependent methyltransferases"/>
    <property type="match status" value="1"/>
</dbReference>
<dbReference type="GO" id="GO:0005737">
    <property type="term" value="C:cytoplasm"/>
    <property type="evidence" value="ECO:0007669"/>
    <property type="project" value="UniProtKB-SubCell"/>
</dbReference>
<dbReference type="NCBIfam" id="NF001453">
    <property type="entry name" value="PRK00312.1"/>
    <property type="match status" value="1"/>
</dbReference>
<dbReference type="PANTHER" id="PTHR11579">
    <property type="entry name" value="PROTEIN-L-ISOASPARTATE O-METHYLTRANSFERASE"/>
    <property type="match status" value="1"/>
</dbReference>
<sequence length="236" mass="25263">MSLRVILSCALLLSLALPVWGAEDYAAARQRMVSEQLAARDIKDPRVLAAMGQVPRHLFVPPDLREKAYADHPLPIGQGQTISQPYIVAFMSQAVAIKPGDKVLEIGTGSGYQAAVLAAMGAEVYSVEIIPELAVQASERLKRLGYKVRVMAGDGNLGWPGEAPFAAILVTAGARKIPPKLVEQLKPGGRMILPLGPDVWSEELTLVSKDAQGGVSKRSLLAVRFVPLVDGAQPRK</sequence>
<keyword evidence="3 7" id="KW-0963">Cytoplasm</keyword>
<comment type="catalytic activity">
    <reaction evidence="7">
        <text>[protein]-L-isoaspartate + S-adenosyl-L-methionine = [protein]-L-isoaspartate alpha-methyl ester + S-adenosyl-L-homocysteine</text>
        <dbReference type="Rhea" id="RHEA:12705"/>
        <dbReference type="Rhea" id="RHEA-COMP:12143"/>
        <dbReference type="Rhea" id="RHEA-COMP:12144"/>
        <dbReference type="ChEBI" id="CHEBI:57856"/>
        <dbReference type="ChEBI" id="CHEBI:59789"/>
        <dbReference type="ChEBI" id="CHEBI:90596"/>
        <dbReference type="ChEBI" id="CHEBI:90598"/>
        <dbReference type="EC" id="2.1.1.77"/>
    </reaction>
</comment>
<dbReference type="HAMAP" id="MF_00090">
    <property type="entry name" value="PIMT"/>
    <property type="match status" value="1"/>
</dbReference>
<evidence type="ECO:0000256" key="1">
    <source>
        <dbReference type="ARBA" id="ARBA00004496"/>
    </source>
</evidence>
<evidence type="ECO:0000256" key="5">
    <source>
        <dbReference type="ARBA" id="ARBA00022679"/>
    </source>
</evidence>
<proteinExistence type="inferred from homology"/>
<dbReference type="Gene3D" id="3.40.50.150">
    <property type="entry name" value="Vaccinia Virus protein VP39"/>
    <property type="match status" value="1"/>
</dbReference>
<dbReference type="InterPro" id="IPR029063">
    <property type="entry name" value="SAM-dependent_MTases_sf"/>
</dbReference>
<dbReference type="GO" id="GO:0030091">
    <property type="term" value="P:protein repair"/>
    <property type="evidence" value="ECO:0007669"/>
    <property type="project" value="UniProtKB-UniRule"/>
</dbReference>
<evidence type="ECO:0000256" key="4">
    <source>
        <dbReference type="ARBA" id="ARBA00022603"/>
    </source>
</evidence>
<dbReference type="EC" id="2.1.1.77" evidence="7"/>
<dbReference type="GO" id="GO:0004719">
    <property type="term" value="F:protein-L-isoaspartate (D-aspartate) O-methyltransferase activity"/>
    <property type="evidence" value="ECO:0007669"/>
    <property type="project" value="UniProtKB-UniRule"/>
</dbReference>
<gene>
    <name evidence="7 9" type="primary">pcm</name>
    <name evidence="9" type="ORF">FAK_18950</name>
</gene>
<dbReference type="AlphaFoldDB" id="A0AAU9ENS4"/>
<evidence type="ECO:0000256" key="6">
    <source>
        <dbReference type="ARBA" id="ARBA00022691"/>
    </source>
</evidence>
<keyword evidence="10" id="KW-1185">Reference proteome</keyword>
<comment type="function">
    <text evidence="7">Catalyzes the methyl esterification of L-isoaspartyl residues in peptides and proteins that result from spontaneous decomposition of normal L-aspartyl and L-asparaginyl residues. It plays a role in the repair and/or degradation of damaged proteins.</text>
</comment>
<dbReference type="Pfam" id="PF01135">
    <property type="entry name" value="PCMT"/>
    <property type="match status" value="1"/>
</dbReference>
<keyword evidence="8" id="KW-0732">Signal</keyword>
<accession>A0AAU9ENS4</accession>
<protein>
    <recommendedName>
        <fullName evidence="7">Protein-L-isoaspartate O-methyltransferase</fullName>
        <ecNumber evidence="7">2.1.1.77</ecNumber>
    </recommendedName>
    <alternativeName>
        <fullName evidence="7">L-isoaspartyl protein carboxyl methyltransferase</fullName>
    </alternativeName>
    <alternativeName>
        <fullName evidence="7">Protein L-isoaspartyl methyltransferase</fullName>
    </alternativeName>
    <alternativeName>
        <fullName evidence="7">Protein-beta-aspartate methyltransferase</fullName>
        <shortName evidence="7">PIMT</shortName>
    </alternativeName>
</protein>
<dbReference type="EMBL" id="AP028679">
    <property type="protein sequence ID" value="BEQ14829.1"/>
    <property type="molecule type" value="Genomic_DNA"/>
</dbReference>
<dbReference type="InterPro" id="IPR000682">
    <property type="entry name" value="PCMT"/>
</dbReference>
<keyword evidence="4 7" id="KW-0489">Methyltransferase</keyword>
<feature type="chain" id="PRO_5043728667" description="Protein-L-isoaspartate O-methyltransferase" evidence="8">
    <location>
        <begin position="22"/>
        <end position="236"/>
    </location>
</feature>
<dbReference type="RefSeq" id="WP_338606501.1">
    <property type="nucleotide sequence ID" value="NZ_AP028679.1"/>
</dbReference>
<dbReference type="GO" id="GO:0032259">
    <property type="term" value="P:methylation"/>
    <property type="evidence" value="ECO:0007669"/>
    <property type="project" value="UniProtKB-KW"/>
</dbReference>
<dbReference type="KEGG" id="dmp:FAK_18950"/>
<dbReference type="Proteomes" id="UP001366166">
    <property type="component" value="Chromosome"/>
</dbReference>
<evidence type="ECO:0000256" key="7">
    <source>
        <dbReference type="HAMAP-Rule" id="MF_00090"/>
    </source>
</evidence>
<dbReference type="NCBIfam" id="TIGR00080">
    <property type="entry name" value="pimt"/>
    <property type="match status" value="1"/>
</dbReference>
<evidence type="ECO:0000313" key="10">
    <source>
        <dbReference type="Proteomes" id="UP001366166"/>
    </source>
</evidence>
<comment type="subcellular location">
    <subcellularLocation>
        <location evidence="1 7">Cytoplasm</location>
    </subcellularLocation>
</comment>
<dbReference type="PANTHER" id="PTHR11579:SF0">
    <property type="entry name" value="PROTEIN-L-ISOASPARTATE(D-ASPARTATE) O-METHYLTRANSFERASE"/>
    <property type="match status" value="1"/>
</dbReference>
<keyword evidence="6 7" id="KW-0949">S-adenosyl-L-methionine</keyword>
<feature type="active site" evidence="7">
    <location>
        <position position="83"/>
    </location>
</feature>
<evidence type="ECO:0000256" key="8">
    <source>
        <dbReference type="SAM" id="SignalP"/>
    </source>
</evidence>
<keyword evidence="5 7" id="KW-0808">Transferase</keyword>
<evidence type="ECO:0000256" key="2">
    <source>
        <dbReference type="ARBA" id="ARBA00005369"/>
    </source>
</evidence>
<organism evidence="9 10">
    <name type="scientific">Desulfoferula mesophila</name>
    <dbReference type="NCBI Taxonomy" id="3058419"/>
    <lineage>
        <taxon>Bacteria</taxon>
        <taxon>Pseudomonadati</taxon>
        <taxon>Thermodesulfobacteriota</taxon>
        <taxon>Desulfarculia</taxon>
        <taxon>Desulfarculales</taxon>
        <taxon>Desulfarculaceae</taxon>
        <taxon>Desulfoferula</taxon>
    </lineage>
</organism>
<evidence type="ECO:0000313" key="9">
    <source>
        <dbReference type="EMBL" id="BEQ14829.1"/>
    </source>
</evidence>
<reference evidence="10" key="1">
    <citation type="journal article" date="2023" name="Arch. Microbiol.">
        <title>Desulfoferula mesophilus gen. nov. sp. nov., a mesophilic sulfate-reducing bacterium isolated from a brackish lake sediment.</title>
        <authorList>
            <person name="Watanabe T."/>
            <person name="Yabe T."/>
            <person name="Tsuji J.M."/>
            <person name="Fukui M."/>
        </authorList>
    </citation>
    <scope>NUCLEOTIDE SEQUENCE [LARGE SCALE GENOMIC DNA]</scope>
    <source>
        <strain evidence="10">12FAK</strain>
    </source>
</reference>
<comment type="similarity">
    <text evidence="2 7">Belongs to the methyltransferase superfamily. L-isoaspartyl/D-aspartyl protein methyltransferase family.</text>
</comment>
<evidence type="ECO:0000256" key="3">
    <source>
        <dbReference type="ARBA" id="ARBA00022490"/>
    </source>
</evidence>
<feature type="signal peptide" evidence="8">
    <location>
        <begin position="1"/>
        <end position="21"/>
    </location>
</feature>
<name>A0AAU9ENS4_9BACT</name>
<dbReference type="FunFam" id="3.40.50.150:FF:000010">
    <property type="entry name" value="Protein-L-isoaspartate O-methyltransferase"/>
    <property type="match status" value="1"/>
</dbReference>